<dbReference type="Gene3D" id="3.30.70.2740">
    <property type="match status" value="1"/>
</dbReference>
<dbReference type="InterPro" id="IPR036318">
    <property type="entry name" value="FAD-bd_PCMH-like_sf"/>
</dbReference>
<evidence type="ECO:0000313" key="6">
    <source>
        <dbReference type="Proteomes" id="UP001203880"/>
    </source>
</evidence>
<keyword evidence="3" id="KW-0274">FAD</keyword>
<dbReference type="InterPro" id="IPR016164">
    <property type="entry name" value="FAD-linked_Oxase-like_C"/>
</dbReference>
<dbReference type="PROSITE" id="PS51387">
    <property type="entry name" value="FAD_PCMH"/>
    <property type="match status" value="1"/>
</dbReference>
<dbReference type="SUPFAM" id="SSF55103">
    <property type="entry name" value="FAD-linked oxidases, C-terminal domain"/>
    <property type="match status" value="1"/>
</dbReference>
<comment type="similarity">
    <text evidence="1">Belongs to the FAD-binding oxidoreductase/transferase type 4 family.</text>
</comment>
<dbReference type="Gene3D" id="3.30.43.10">
    <property type="entry name" value="Uridine Diphospho-n-acetylenolpyruvylglucosamine Reductase, domain 2"/>
    <property type="match status" value="1"/>
</dbReference>
<dbReference type="InterPro" id="IPR006094">
    <property type="entry name" value="Oxid_FAD_bind_N"/>
</dbReference>
<dbReference type="InterPro" id="IPR016171">
    <property type="entry name" value="Vanillyl_alc_oxidase_C-sub2"/>
</dbReference>
<dbReference type="SUPFAM" id="SSF56176">
    <property type="entry name" value="FAD-binding/transporter-associated domain-like"/>
    <property type="match status" value="1"/>
</dbReference>
<dbReference type="InterPro" id="IPR016169">
    <property type="entry name" value="FAD-bd_PCMH_sub2"/>
</dbReference>
<keyword evidence="6" id="KW-1185">Reference proteome</keyword>
<dbReference type="InterPro" id="IPR051264">
    <property type="entry name" value="FAD-oxidored/transferase_4"/>
</dbReference>
<dbReference type="InterPro" id="IPR016167">
    <property type="entry name" value="FAD-bd_PCMH_sub1"/>
</dbReference>
<proteinExistence type="inferred from homology"/>
<dbReference type="Gene3D" id="1.10.45.10">
    <property type="entry name" value="Vanillyl-alcohol Oxidase, Chain A, domain 4"/>
    <property type="match status" value="1"/>
</dbReference>
<evidence type="ECO:0000256" key="3">
    <source>
        <dbReference type="ARBA" id="ARBA00022827"/>
    </source>
</evidence>
<gene>
    <name evidence="5" type="ORF">M3P21_17455</name>
</gene>
<evidence type="ECO:0000313" key="5">
    <source>
        <dbReference type="EMBL" id="MCL6285319.1"/>
    </source>
</evidence>
<dbReference type="Proteomes" id="UP001203880">
    <property type="component" value="Unassembled WGS sequence"/>
</dbReference>
<organism evidence="5 6">
    <name type="scientific">Ruegeria spongiae</name>
    <dbReference type="NCBI Taxonomy" id="2942209"/>
    <lineage>
        <taxon>Bacteria</taxon>
        <taxon>Pseudomonadati</taxon>
        <taxon>Pseudomonadota</taxon>
        <taxon>Alphaproteobacteria</taxon>
        <taxon>Rhodobacterales</taxon>
        <taxon>Roseobacteraceae</taxon>
        <taxon>Ruegeria</taxon>
    </lineage>
</organism>
<protein>
    <submittedName>
        <fullName evidence="5">FAD-binding oxidoreductase</fullName>
    </submittedName>
</protein>
<dbReference type="PANTHER" id="PTHR43716:SF2">
    <property type="entry name" value="BLL6224 PROTEIN"/>
    <property type="match status" value="1"/>
</dbReference>
<comment type="caution">
    <text evidence="5">The sequence shown here is derived from an EMBL/GenBank/DDBJ whole genome shotgun (WGS) entry which is preliminary data.</text>
</comment>
<sequence length="470" mass="50033">MDLNPADARFAARLAELFPEDVLRPVAPRYLEEPRGRWHGQAGVLALPHDTTQVAQLVRAAGDARVGIVPYGGGTGLVGGQVKPDGPAPLLISLERMTRVRGIYPTENVMVAEAGAILADLQAAAAEAGRLFPLSLAAEGSARIGGNLSTNAGGLNVLRYGNARDLCLGLEAVLPNGEIWNGLSRLRKDNTGYDLRDLLIGAEGTLGIITAASLKLAPIPAALGTAIMVVPSPAAALELLSLAREQVAEGISAFELINGEGLRFLTEVLPDVRQPFDGTPEWSVLIEFGLSSGLNPQEQLEHLFARALERGVVRDGLIAQSQAQRHELWMLREQIPAANRLIGSVSSHDISIPISSIPEFIMRGREVVAGLGPFRINAFGHLGDGNLHYNVFPPKGRDRADFATMTPVVKRAVHDLVDEMDGSISAEHGIGRLKADDLQRYADPAKLSAMRAIKSALDPLGIMNPGAVLV</sequence>
<dbReference type="PANTHER" id="PTHR43716">
    <property type="entry name" value="D-2-HYDROXYGLUTARATE DEHYDROGENASE, MITOCHONDRIAL"/>
    <property type="match status" value="1"/>
</dbReference>
<dbReference type="Gene3D" id="3.30.465.10">
    <property type="match status" value="1"/>
</dbReference>
<dbReference type="Pfam" id="PF01565">
    <property type="entry name" value="FAD_binding_4"/>
    <property type="match status" value="1"/>
</dbReference>
<dbReference type="EMBL" id="JAMFMB010000026">
    <property type="protein sequence ID" value="MCL6285319.1"/>
    <property type="molecule type" value="Genomic_DNA"/>
</dbReference>
<reference evidence="5" key="1">
    <citation type="submission" date="2022-05" db="EMBL/GenBank/DDBJ databases">
        <authorList>
            <person name="Park J.-S."/>
        </authorList>
    </citation>
    <scope>NUCLEOTIDE SEQUENCE</scope>
    <source>
        <strain evidence="5">2012CJ41-6</strain>
    </source>
</reference>
<dbReference type="Gene3D" id="3.30.70.2190">
    <property type="match status" value="1"/>
</dbReference>
<evidence type="ECO:0000256" key="1">
    <source>
        <dbReference type="ARBA" id="ARBA00008000"/>
    </source>
</evidence>
<feature type="domain" description="FAD-binding PCMH-type" evidence="4">
    <location>
        <begin position="31"/>
        <end position="219"/>
    </location>
</feature>
<dbReference type="RefSeq" id="WP_249711991.1">
    <property type="nucleotide sequence ID" value="NZ_JAMFMB010000026.1"/>
</dbReference>
<keyword evidence="2" id="KW-0285">Flavoprotein</keyword>
<dbReference type="Pfam" id="PF02913">
    <property type="entry name" value="FAD-oxidase_C"/>
    <property type="match status" value="1"/>
</dbReference>
<accession>A0ABT0Q8V7</accession>
<evidence type="ECO:0000256" key="2">
    <source>
        <dbReference type="ARBA" id="ARBA00022630"/>
    </source>
</evidence>
<dbReference type="InterPro" id="IPR004113">
    <property type="entry name" value="FAD-bd_oxidored_4_C"/>
</dbReference>
<name>A0ABT0Q8V7_9RHOB</name>
<evidence type="ECO:0000259" key="4">
    <source>
        <dbReference type="PROSITE" id="PS51387"/>
    </source>
</evidence>
<dbReference type="InterPro" id="IPR016166">
    <property type="entry name" value="FAD-bd_PCMH"/>
</dbReference>